<accession>A0A5J5J323</accession>
<dbReference type="Gene3D" id="3.90.180.10">
    <property type="entry name" value="Medium-chain alcohol dehydrogenases, catalytic domain"/>
    <property type="match status" value="1"/>
</dbReference>
<dbReference type="PANTHER" id="PTHR43350:SF19">
    <property type="entry name" value="D-GULOSIDE 3-DEHYDROGENASE"/>
    <property type="match status" value="1"/>
</dbReference>
<dbReference type="GO" id="GO:0046872">
    <property type="term" value="F:metal ion binding"/>
    <property type="evidence" value="ECO:0007669"/>
    <property type="project" value="UniProtKB-KW"/>
</dbReference>
<evidence type="ECO:0000313" key="7">
    <source>
        <dbReference type="Proteomes" id="UP000325827"/>
    </source>
</evidence>
<dbReference type="EMBL" id="VYSA01000002">
    <property type="protein sequence ID" value="KAA9107810.1"/>
    <property type="molecule type" value="Genomic_DNA"/>
</dbReference>
<evidence type="ECO:0000256" key="1">
    <source>
        <dbReference type="ARBA" id="ARBA00001947"/>
    </source>
</evidence>
<name>A0A5J5J323_9MICO</name>
<dbReference type="RefSeq" id="WP_150448845.1">
    <property type="nucleotide sequence ID" value="NZ_VYSA01000002.1"/>
</dbReference>
<gene>
    <name evidence="6" type="ORF">F6B43_10250</name>
</gene>
<dbReference type="InterPro" id="IPR011032">
    <property type="entry name" value="GroES-like_sf"/>
</dbReference>
<dbReference type="SUPFAM" id="SSF51735">
    <property type="entry name" value="NAD(P)-binding Rossmann-fold domains"/>
    <property type="match status" value="1"/>
</dbReference>
<dbReference type="SUPFAM" id="SSF50129">
    <property type="entry name" value="GroES-like"/>
    <property type="match status" value="1"/>
</dbReference>
<dbReference type="PANTHER" id="PTHR43350">
    <property type="entry name" value="NAD-DEPENDENT ALCOHOL DEHYDROGENASE"/>
    <property type="match status" value="1"/>
</dbReference>
<keyword evidence="4" id="KW-0862">Zinc</keyword>
<protein>
    <submittedName>
        <fullName evidence="6">Zinc-binding alcohol dehydrogenase</fullName>
    </submittedName>
</protein>
<dbReference type="GO" id="GO:0016491">
    <property type="term" value="F:oxidoreductase activity"/>
    <property type="evidence" value="ECO:0007669"/>
    <property type="project" value="UniProtKB-KW"/>
</dbReference>
<evidence type="ECO:0000256" key="3">
    <source>
        <dbReference type="ARBA" id="ARBA00022723"/>
    </source>
</evidence>
<keyword evidence="7" id="KW-1185">Reference proteome</keyword>
<comment type="similarity">
    <text evidence="2">Belongs to the zinc-containing alcohol dehydrogenase family.</text>
</comment>
<evidence type="ECO:0000313" key="6">
    <source>
        <dbReference type="EMBL" id="KAA9107810.1"/>
    </source>
</evidence>
<keyword evidence="3" id="KW-0479">Metal-binding</keyword>
<proteinExistence type="inferred from homology"/>
<dbReference type="OrthoDB" id="9781588at2"/>
<evidence type="ECO:0000256" key="2">
    <source>
        <dbReference type="ARBA" id="ARBA00008072"/>
    </source>
</evidence>
<dbReference type="AlphaFoldDB" id="A0A5J5J323"/>
<evidence type="ECO:0000256" key="4">
    <source>
        <dbReference type="ARBA" id="ARBA00022833"/>
    </source>
</evidence>
<dbReference type="InterPro" id="IPR036291">
    <property type="entry name" value="NAD(P)-bd_dom_sf"/>
</dbReference>
<organism evidence="6 7">
    <name type="scientific">Microbacterium rhizomatis</name>
    <dbReference type="NCBI Taxonomy" id="1631477"/>
    <lineage>
        <taxon>Bacteria</taxon>
        <taxon>Bacillati</taxon>
        <taxon>Actinomycetota</taxon>
        <taxon>Actinomycetes</taxon>
        <taxon>Micrococcales</taxon>
        <taxon>Microbacteriaceae</taxon>
        <taxon>Microbacterium</taxon>
    </lineage>
</organism>
<dbReference type="Proteomes" id="UP000325827">
    <property type="component" value="Unassembled WGS sequence"/>
</dbReference>
<evidence type="ECO:0000256" key="5">
    <source>
        <dbReference type="ARBA" id="ARBA00023002"/>
    </source>
</evidence>
<keyword evidence="5" id="KW-0560">Oxidoreductase</keyword>
<reference evidence="7" key="1">
    <citation type="submission" date="2019-09" db="EMBL/GenBank/DDBJ databases">
        <title>Mumia zhuanghuii sp. nov. isolated from the intestinal contents of plateau pika (Ochotona curzoniae) in the Qinghai-Tibet plateau of China.</title>
        <authorList>
            <person name="Tian Z."/>
        </authorList>
    </citation>
    <scope>NUCLEOTIDE SEQUENCE [LARGE SCALE GENOMIC DNA]</scope>
    <source>
        <strain evidence="7">JCM 30598</strain>
    </source>
</reference>
<sequence>MTDRKGAIEAEAFWVEEPGRGALRTEEIRDRGPGEVLVRTLYTGISRGTEALVFRGEVPPSEHERMRAPFQGGDFPGPVKYGYLNVGVVEHGPPELEGRTVFTLFPHQSRFVIPASAVTLVPEGVPARRAVLAGAVETAVNVLWDAAPLVGDRVSVIGGGLIGTNVALLLAGIPGIDLVVVDGDHAKADLCRSLDIRYAPPEAAPTDRDLVIETSGSGEGLQLALACAAFEGEIVVASWFGDRSVSLPLGGAFHSRRLTIRSSQVGAVSPRRSGRRTTTDRLSLALGMLVDPRFDAVLTGSSPWRDLPTVMSAIAAGTAPGLCHTIDWSDA</sequence>
<comment type="cofactor">
    <cofactor evidence="1">
        <name>Zn(2+)</name>
        <dbReference type="ChEBI" id="CHEBI:29105"/>
    </cofactor>
</comment>
<dbReference type="CDD" id="cd08255">
    <property type="entry name" value="2-desacetyl-2-hydroxyethyl_bacteriochlorophyllide_like"/>
    <property type="match status" value="1"/>
</dbReference>
<comment type="caution">
    <text evidence="6">The sequence shown here is derived from an EMBL/GenBank/DDBJ whole genome shotgun (WGS) entry which is preliminary data.</text>
</comment>